<protein>
    <submittedName>
        <fullName evidence="2">Uncharacterized protein</fullName>
    </submittedName>
</protein>
<evidence type="ECO:0000313" key="3">
    <source>
        <dbReference type="Proteomes" id="UP000287756"/>
    </source>
</evidence>
<dbReference type="RefSeq" id="WP_128522926.1">
    <property type="nucleotide sequence ID" value="NZ_CANLVY010000004.1"/>
</dbReference>
<evidence type="ECO:0000256" key="1">
    <source>
        <dbReference type="SAM" id="Phobius"/>
    </source>
</evidence>
<dbReference type="EMBL" id="CP026118">
    <property type="protein sequence ID" value="QAS51164.1"/>
    <property type="molecule type" value="Genomic_DNA"/>
</dbReference>
<dbReference type="Proteomes" id="UP000287756">
    <property type="component" value="Chromosome"/>
</dbReference>
<accession>A0A410M8V9</accession>
<sequence length="100" mass="10971">MPFQPIDHLQPALLILAAILLLNIVYLLFLKKKISIGAFIMMNTGLVVLAGINLLFSIGTLADEFNRTGDSISTLLLIIIFILGAISALICIRHLNKLKQ</sequence>
<gene>
    <name evidence="2" type="ORF">HLI_02550</name>
</gene>
<keyword evidence="1" id="KW-1133">Transmembrane helix</keyword>
<feature type="transmembrane region" description="Helical" evidence="1">
    <location>
        <begin position="71"/>
        <end position="92"/>
    </location>
</feature>
<proteinExistence type="predicted"/>
<dbReference type="AlphaFoldDB" id="A0A410M8V9"/>
<evidence type="ECO:0000313" key="2">
    <source>
        <dbReference type="EMBL" id="QAS51164.1"/>
    </source>
</evidence>
<dbReference type="KEGG" id="hli:HLI_02550"/>
<feature type="transmembrane region" description="Helical" evidence="1">
    <location>
        <begin position="36"/>
        <end position="59"/>
    </location>
</feature>
<keyword evidence="1" id="KW-0472">Membrane</keyword>
<reference evidence="2 3" key="1">
    <citation type="submission" date="2018-01" db="EMBL/GenBank/DDBJ databases">
        <title>The whole genome sequencing and assembly of Halobacillus litoralis ERB031 strain.</title>
        <authorList>
            <person name="Lee S.-J."/>
            <person name="Park M.-K."/>
            <person name="Kim J.-Y."/>
            <person name="Lee Y.-J."/>
            <person name="Yi H."/>
            <person name="Bahn Y.-S."/>
            <person name="Kim J.F."/>
            <person name="Lee D.-W."/>
        </authorList>
    </citation>
    <scope>NUCLEOTIDE SEQUENCE [LARGE SCALE GENOMIC DNA]</scope>
    <source>
        <strain evidence="2 3">ERB 031</strain>
    </source>
</reference>
<name>A0A410M8V9_9BACI</name>
<feature type="transmembrane region" description="Helical" evidence="1">
    <location>
        <begin position="12"/>
        <end position="29"/>
    </location>
</feature>
<keyword evidence="1" id="KW-0812">Transmembrane</keyword>
<organism evidence="2 3">
    <name type="scientific">Halobacillus litoralis</name>
    <dbReference type="NCBI Taxonomy" id="45668"/>
    <lineage>
        <taxon>Bacteria</taxon>
        <taxon>Bacillati</taxon>
        <taxon>Bacillota</taxon>
        <taxon>Bacilli</taxon>
        <taxon>Bacillales</taxon>
        <taxon>Bacillaceae</taxon>
        <taxon>Halobacillus</taxon>
    </lineage>
</organism>